<evidence type="ECO:0000313" key="2">
    <source>
        <dbReference type="EMBL" id="MBO8193660.1"/>
    </source>
</evidence>
<dbReference type="Proteomes" id="UP001519064">
    <property type="component" value="Unassembled WGS sequence"/>
</dbReference>
<reference evidence="2 3" key="1">
    <citation type="submission" date="2020-11" db="EMBL/GenBank/DDBJ databases">
        <title>Streptomyces spirodelae sp. nov., isolated from duckweed.</title>
        <authorList>
            <person name="Saimee Y."/>
            <person name="Duangmal K."/>
        </authorList>
    </citation>
    <scope>NUCLEOTIDE SEQUENCE [LARGE SCALE GENOMIC DNA]</scope>
    <source>
        <strain evidence="2 3">S16-07</strain>
    </source>
</reference>
<dbReference type="Pfam" id="PF14280">
    <property type="entry name" value="DUF4365"/>
    <property type="match status" value="1"/>
</dbReference>
<organism evidence="2 3">
    <name type="scientific">Streptomyces oryzae</name>
    <dbReference type="NCBI Taxonomy" id="1434886"/>
    <lineage>
        <taxon>Bacteria</taxon>
        <taxon>Bacillati</taxon>
        <taxon>Actinomycetota</taxon>
        <taxon>Actinomycetes</taxon>
        <taxon>Kitasatosporales</taxon>
        <taxon>Streptomycetaceae</taxon>
        <taxon>Streptomyces</taxon>
    </lineage>
</organism>
<dbReference type="InterPro" id="IPR025375">
    <property type="entry name" value="DUF4365"/>
</dbReference>
<dbReference type="EMBL" id="JADKMA010000090">
    <property type="protein sequence ID" value="MBO8193660.1"/>
    <property type="molecule type" value="Genomic_DNA"/>
</dbReference>
<evidence type="ECO:0000313" key="3">
    <source>
        <dbReference type="Proteomes" id="UP001519064"/>
    </source>
</evidence>
<sequence length="149" mass="16666">MGGYTLGKWEVDKDGVDLSVKRADGLTFELQMKCTYSPKISAQGSAYTYNLDIPTYDKLRACTRTSVGFLGLVVVPPGLEDWMLHSEDELILRCAGYWAKIQDSPPVENKTSKAIHLPMEQRIDLTGFEEMFNHAMHRLMHGAQAVTVA</sequence>
<accession>A0ABS3XE63</accession>
<keyword evidence="3" id="KW-1185">Reference proteome</keyword>
<evidence type="ECO:0000259" key="1">
    <source>
        <dbReference type="Pfam" id="PF14280"/>
    </source>
</evidence>
<feature type="domain" description="DUF4365" evidence="1">
    <location>
        <begin position="12"/>
        <end position="130"/>
    </location>
</feature>
<gene>
    <name evidence="2" type="ORF">ITI46_18625</name>
</gene>
<comment type="caution">
    <text evidence="2">The sequence shown here is derived from an EMBL/GenBank/DDBJ whole genome shotgun (WGS) entry which is preliminary data.</text>
</comment>
<proteinExistence type="predicted"/>
<protein>
    <submittedName>
        <fullName evidence="2">DUF4365 domain-containing protein</fullName>
    </submittedName>
</protein>
<name>A0ABS3XE63_9ACTN</name>